<reference evidence="1 2" key="1">
    <citation type="submission" date="2024-02" db="EMBL/GenBank/DDBJ databases">
        <title>A chromosome-level genome assembly of Drosophila madeirensis, a fruit fly species endemic to Madeira island.</title>
        <authorList>
            <person name="Tomihara K."/>
            <person name="Llopart A."/>
            <person name="Yamamoto D."/>
        </authorList>
    </citation>
    <scope>NUCLEOTIDE SEQUENCE [LARGE SCALE GENOMIC DNA]</scope>
    <source>
        <strain evidence="1 2">RF1</strain>
    </source>
</reference>
<keyword evidence="2" id="KW-1185">Reference proteome</keyword>
<dbReference type="Gene3D" id="3.40.30.10">
    <property type="entry name" value="Glutaredoxin"/>
    <property type="match status" value="1"/>
</dbReference>
<evidence type="ECO:0000313" key="1">
    <source>
        <dbReference type="EMBL" id="BFF90218.1"/>
    </source>
</evidence>
<gene>
    <name evidence="1" type="ORF">DMAD_08782</name>
</gene>
<dbReference type="Proteomes" id="UP001500889">
    <property type="component" value="Chromosome O"/>
</dbReference>
<accession>A0AAU9F6T8</accession>
<organism evidence="1 2">
    <name type="scientific">Drosophila madeirensis</name>
    <name type="common">Fruit fly</name>
    <dbReference type="NCBI Taxonomy" id="30013"/>
    <lineage>
        <taxon>Eukaryota</taxon>
        <taxon>Metazoa</taxon>
        <taxon>Ecdysozoa</taxon>
        <taxon>Arthropoda</taxon>
        <taxon>Hexapoda</taxon>
        <taxon>Insecta</taxon>
        <taxon>Pterygota</taxon>
        <taxon>Neoptera</taxon>
        <taxon>Endopterygota</taxon>
        <taxon>Diptera</taxon>
        <taxon>Brachycera</taxon>
        <taxon>Muscomorpha</taxon>
        <taxon>Ephydroidea</taxon>
        <taxon>Drosophilidae</taxon>
        <taxon>Drosophila</taxon>
        <taxon>Sophophora</taxon>
    </lineage>
</organism>
<dbReference type="AlphaFoldDB" id="A0AAU9F6T8"/>
<dbReference type="EMBL" id="AP029263">
    <property type="protein sequence ID" value="BFF90218.1"/>
    <property type="molecule type" value="Genomic_DNA"/>
</dbReference>
<name>A0AAU9F6T8_DROMD</name>
<proteinExistence type="predicted"/>
<protein>
    <submittedName>
        <fullName evidence="1">Uncharacterized protein</fullName>
    </submittedName>
</protein>
<sequence length="292" mass="33516">MAVPPALVETCATDNNSDTWLIWLPVGNSKGETLNSYPPRIIAFHFFKNHHRDGLDKWIKLMRKLAQEFAGRIVFGMRDISSIGNLNDNLNPNDFGSYRPGVPPLIYGEDKQHHVYQMNTLVNYRHLKTFCQKLLQNQLFQAVVLAPTINLDSPPQNYFDLEDGMDGDCFVMVYDPACYQWPTQLKMLRKLARLLANENVHVVIINKAHNHLGVVFNKMSKMVTCHGATIFSTPRRNGWDFKVGPRLHSTREYLRYIAQGRHPELIDYDANGEPTAVEKALPYIECLFAERN</sequence>
<evidence type="ECO:0000313" key="2">
    <source>
        <dbReference type="Proteomes" id="UP001500889"/>
    </source>
</evidence>